<proteinExistence type="inferred from homology"/>
<sequence>MRVSIVDELGHVVPYADSEINFAVDGAGSSLGVGNGNPSSHESDQANSRRAFNGHALALLQAGKTAGSLKLKASSPGLLSDALLIQVCPEKEMRYV</sequence>
<feature type="domain" description="Glycoside hydrolase family 2" evidence="4">
    <location>
        <begin position="2"/>
        <end position="81"/>
    </location>
</feature>
<evidence type="ECO:0000259" key="4">
    <source>
        <dbReference type="Pfam" id="PF18565"/>
    </source>
</evidence>
<dbReference type="InterPro" id="IPR040605">
    <property type="entry name" value="Glyco_hydro2_dom5"/>
</dbReference>
<dbReference type="Proteomes" id="UP000426246">
    <property type="component" value="Chromosome"/>
</dbReference>
<dbReference type="InterPro" id="IPR013783">
    <property type="entry name" value="Ig-like_fold"/>
</dbReference>
<dbReference type="GO" id="GO:0016798">
    <property type="term" value="F:hydrolase activity, acting on glycosyl bonds"/>
    <property type="evidence" value="ECO:0007669"/>
    <property type="project" value="UniProtKB-KW"/>
</dbReference>
<dbReference type="EMBL" id="CP034235">
    <property type="protein sequence ID" value="QGQ93902.1"/>
    <property type="molecule type" value="Genomic_DNA"/>
</dbReference>
<dbReference type="KEGG" id="ppsc:EHS13_02750"/>
<dbReference type="AlphaFoldDB" id="A0A6B8REK4"/>
<reference evidence="6" key="1">
    <citation type="submission" date="2018-11" db="EMBL/GenBank/DDBJ databases">
        <title>Complete genome sequence of Paenibacillus sp. ML311-T8.</title>
        <authorList>
            <person name="Nam Y.-D."/>
            <person name="Kang J."/>
            <person name="Chung W.-H."/>
            <person name="Park Y.S."/>
        </authorList>
    </citation>
    <scope>NUCLEOTIDE SEQUENCE [LARGE SCALE GENOMIC DNA]</scope>
    <source>
        <strain evidence="6">ML311-T8</strain>
    </source>
</reference>
<dbReference type="PANTHER" id="PTHR42732:SF1">
    <property type="entry name" value="BETA-MANNOSIDASE"/>
    <property type="match status" value="1"/>
</dbReference>
<protein>
    <recommendedName>
        <fullName evidence="4">Glycoside hydrolase family 2 domain-containing protein</fullName>
    </recommendedName>
</protein>
<gene>
    <name evidence="5" type="ORF">EHS13_02750</name>
</gene>
<dbReference type="Pfam" id="PF18565">
    <property type="entry name" value="Glyco_hydro2_C5"/>
    <property type="match status" value="1"/>
</dbReference>
<evidence type="ECO:0000256" key="2">
    <source>
        <dbReference type="ARBA" id="ARBA00022801"/>
    </source>
</evidence>
<evidence type="ECO:0000313" key="6">
    <source>
        <dbReference type="Proteomes" id="UP000426246"/>
    </source>
</evidence>
<accession>A0A6B8REK4</accession>
<dbReference type="RefSeq" id="WP_155698899.1">
    <property type="nucleotide sequence ID" value="NZ_CP034235.1"/>
</dbReference>
<keyword evidence="6" id="KW-1185">Reference proteome</keyword>
<keyword evidence="3" id="KW-0326">Glycosidase</keyword>
<name>A0A6B8REK4_9BACL</name>
<evidence type="ECO:0000256" key="1">
    <source>
        <dbReference type="ARBA" id="ARBA00007401"/>
    </source>
</evidence>
<organism evidence="5 6">
    <name type="scientific">Paenibacillus psychroresistens</name>
    <dbReference type="NCBI Taxonomy" id="1778678"/>
    <lineage>
        <taxon>Bacteria</taxon>
        <taxon>Bacillati</taxon>
        <taxon>Bacillota</taxon>
        <taxon>Bacilli</taxon>
        <taxon>Bacillales</taxon>
        <taxon>Paenibacillaceae</taxon>
        <taxon>Paenibacillus</taxon>
    </lineage>
</organism>
<dbReference type="InterPro" id="IPR051913">
    <property type="entry name" value="GH2_Domain-Containing"/>
</dbReference>
<evidence type="ECO:0000313" key="5">
    <source>
        <dbReference type="EMBL" id="QGQ93902.1"/>
    </source>
</evidence>
<comment type="similarity">
    <text evidence="1">Belongs to the glycosyl hydrolase 2 family.</text>
</comment>
<dbReference type="PANTHER" id="PTHR42732">
    <property type="entry name" value="BETA-GALACTOSIDASE"/>
    <property type="match status" value="1"/>
</dbReference>
<evidence type="ECO:0000256" key="3">
    <source>
        <dbReference type="ARBA" id="ARBA00023295"/>
    </source>
</evidence>
<dbReference type="Gene3D" id="2.60.40.10">
    <property type="entry name" value="Immunoglobulins"/>
    <property type="match status" value="1"/>
</dbReference>
<keyword evidence="2" id="KW-0378">Hydrolase</keyword>